<reference evidence="2" key="1">
    <citation type="submission" date="2021-02" db="EMBL/GenBank/DDBJ databases">
        <title>Comparative genomics reveals that relaxation of natural selection precedes convergent phenotypic evolution of cavefish.</title>
        <authorList>
            <person name="Peng Z."/>
        </authorList>
    </citation>
    <scope>NUCLEOTIDE SEQUENCE</scope>
    <source>
        <tissue evidence="2">Muscle</tissue>
    </source>
</reference>
<evidence type="ECO:0000259" key="1">
    <source>
        <dbReference type="PROSITE" id="PS50994"/>
    </source>
</evidence>
<evidence type="ECO:0000313" key="2">
    <source>
        <dbReference type="EMBL" id="KAI7813947.1"/>
    </source>
</evidence>
<comment type="caution">
    <text evidence="2">The sequence shown here is derived from an EMBL/GenBank/DDBJ whole genome shotgun (WGS) entry which is preliminary data.</text>
</comment>
<dbReference type="Pfam" id="PF05380">
    <property type="entry name" value="Peptidase_A17"/>
    <property type="match status" value="1"/>
</dbReference>
<dbReference type="Gene3D" id="3.10.10.10">
    <property type="entry name" value="HIV Type 1 Reverse Transcriptase, subunit A, domain 1"/>
    <property type="match status" value="1"/>
</dbReference>
<sequence>MLRTLEGQNGYELMCGSHVDRLLVKLPPAYRDGFVEYCLSKRILQTGTDKTYTLPDLAAWDHYLNACDRFKRLTTTQIITWIKEEKRCWRCGRNHAVETCNRKRPCSVCKEVHLTVLHDSVSDTSRAVLMVSSPSTRIYLDRPNRSPKVMLKVVKVLLHNGRRTMETYAVLDDGSERTIVLQPVVQQLKLTGTPELLPLQTIQQCHTELEGSSISFEVSSVFKPRKRFAIHNAFTATGLCLAEHNYPVAALQKAYRHLKDLPLPPVDRVQPLLLIGSDMPHLLTPVQPICQGPIGGPIAIQTSLGWSLQGPMSPMQPSWGFQQCLHMTVPTNDDLIHQEEKLWQDETLPYNTKMVTRSKEDKEAYTLLQNATVRGQSLNDQLLPGPNLGPSLLGVLLRFRQHSVAISGDIKGMFHQVRLLPGDKSVLRFIWRDMCREAEPDIYEWQVLPFGTTCSPCCAIYSMPSNTTSKDTKTTSEAKEIVDGLRQFLSQGGFEIRQWACNLPSAIQHLPTEARSRNSERWLTQSSADLQELTLGLRWNCISDTLGYNLRSVETFEPTMRNMYRTLASQYDPLGFIIPFTTRAKVIIQHLWKHNLGWDDPIKPLPLREKWLAWVAELPKLPQLQFSRAYTPASADNPSAIRELHVFSDASERAYGSVAYFRTTDEQGQVIVNFVLARSRVAPRKCLSMPRLELVTFWSDSTTVLKWLTSESCRYKVFVGTRVAEIQTLTEMAEWRYVESGHNPADHITRGLTLTELAGPHQWSLGPAFLIQPPDHWPSMPKTEESDCSEIKKSAFIGIASVPSNPLPDPGQFHKWQELVQATVRSLYGAASTGTDLPKEASDYIKAEKLLLAQAQLDSFPTEVRALKTGHPIPHNSRLGSLAPEYDDATGLIRVGGRLRRASDLDLEAIHPIVLDPRHPTTKLLIKDTDQQLHHPGSERVLAELGRQYWVLRGRETVRKHQYTCRDCQLWRAKPQTPRLADLPPCRLNLYKPPFYSTGVDCFGPFTVKIGRRQEKRWGIIYKCLTTRCVHLDLLEHMDSDAFLLSLRRFIARRGKLLELFCDNGTNFVGGNRELWESFEAMSPKLQEQLAEQNICFCHNPPQAPHFGGTWEREIKSVKAALHVVLREQTVPESVLQTFLVEVESILNAKPLGYVSSDVADADPVTPNLLLMGRRDASLPQVLYDPNNLLGRRRWRHSQVLADSFWAAFIRQYLPGMQDRHKWKTDGRELTVGQVVLMVDPQLPRSLWPVGTVTETLPGADGKIRVARVTVKDKTYTRPVVRLIPLPHLDDNYTDTPDRLS</sequence>
<dbReference type="InterPro" id="IPR040676">
    <property type="entry name" value="DUF5641"/>
</dbReference>
<feature type="domain" description="Integrase catalytic" evidence="1">
    <location>
        <begin position="990"/>
        <end position="1175"/>
    </location>
</feature>
<dbReference type="Pfam" id="PF18701">
    <property type="entry name" value="DUF5641"/>
    <property type="match status" value="1"/>
</dbReference>
<dbReference type="InterPro" id="IPR043502">
    <property type="entry name" value="DNA/RNA_pol_sf"/>
</dbReference>
<name>A0A9W7X3K2_TRIRA</name>
<dbReference type="InterPro" id="IPR008042">
    <property type="entry name" value="Retrotrans_Pao"/>
</dbReference>
<dbReference type="PANTHER" id="PTHR47331">
    <property type="entry name" value="PHD-TYPE DOMAIN-CONTAINING PROTEIN"/>
    <property type="match status" value="1"/>
</dbReference>
<dbReference type="Gene3D" id="3.30.70.270">
    <property type="match status" value="1"/>
</dbReference>
<dbReference type="InterPro" id="IPR001584">
    <property type="entry name" value="Integrase_cat-core"/>
</dbReference>
<dbReference type="SUPFAM" id="SSF56672">
    <property type="entry name" value="DNA/RNA polymerases"/>
    <property type="match status" value="1"/>
</dbReference>
<organism evidence="2 3">
    <name type="scientific">Triplophysa rosa</name>
    <name type="common">Cave loach</name>
    <dbReference type="NCBI Taxonomy" id="992332"/>
    <lineage>
        <taxon>Eukaryota</taxon>
        <taxon>Metazoa</taxon>
        <taxon>Chordata</taxon>
        <taxon>Craniata</taxon>
        <taxon>Vertebrata</taxon>
        <taxon>Euteleostomi</taxon>
        <taxon>Actinopterygii</taxon>
        <taxon>Neopterygii</taxon>
        <taxon>Teleostei</taxon>
        <taxon>Ostariophysi</taxon>
        <taxon>Cypriniformes</taxon>
        <taxon>Nemacheilidae</taxon>
        <taxon>Triplophysa</taxon>
    </lineage>
</organism>
<dbReference type="EMBL" id="JAFHDT010000001">
    <property type="protein sequence ID" value="KAI7813947.1"/>
    <property type="molecule type" value="Genomic_DNA"/>
</dbReference>
<dbReference type="Proteomes" id="UP001059041">
    <property type="component" value="Linkage Group LG1"/>
</dbReference>
<gene>
    <name evidence="2" type="ORF">IRJ41_004927</name>
</gene>
<dbReference type="InterPro" id="IPR012337">
    <property type="entry name" value="RNaseH-like_sf"/>
</dbReference>
<keyword evidence="3" id="KW-1185">Reference proteome</keyword>
<dbReference type="GO" id="GO:0015074">
    <property type="term" value="P:DNA integration"/>
    <property type="evidence" value="ECO:0007669"/>
    <property type="project" value="InterPro"/>
</dbReference>
<proteinExistence type="predicted"/>
<dbReference type="InterPro" id="IPR043128">
    <property type="entry name" value="Rev_trsase/Diguanyl_cyclase"/>
</dbReference>
<accession>A0A9W7X3K2</accession>
<dbReference type="PROSITE" id="PS50994">
    <property type="entry name" value="INTEGRASE"/>
    <property type="match status" value="1"/>
</dbReference>
<dbReference type="SUPFAM" id="SSF53098">
    <property type="entry name" value="Ribonuclease H-like"/>
    <property type="match status" value="1"/>
</dbReference>
<dbReference type="Gene3D" id="3.30.420.10">
    <property type="entry name" value="Ribonuclease H-like superfamily/Ribonuclease H"/>
    <property type="match status" value="1"/>
</dbReference>
<protein>
    <recommendedName>
        <fullName evidence="1">Integrase catalytic domain-containing protein</fullName>
    </recommendedName>
</protein>
<evidence type="ECO:0000313" key="3">
    <source>
        <dbReference type="Proteomes" id="UP001059041"/>
    </source>
</evidence>
<dbReference type="InterPro" id="IPR036397">
    <property type="entry name" value="RNaseH_sf"/>
</dbReference>
<dbReference type="GO" id="GO:0003676">
    <property type="term" value="F:nucleic acid binding"/>
    <property type="evidence" value="ECO:0007669"/>
    <property type="project" value="InterPro"/>
</dbReference>
<dbReference type="PANTHER" id="PTHR47331:SF5">
    <property type="entry name" value="RIBONUCLEASE H"/>
    <property type="match status" value="1"/>
</dbReference>